<reference evidence="2" key="1">
    <citation type="submission" date="2016-01" db="EMBL/GenBank/DDBJ databases">
        <authorList>
            <person name="Gamez R.M."/>
            <person name="Rodriguez F."/>
            <person name="Bernal J.F."/>
            <person name="Agarwala R."/>
            <person name="Landsman D."/>
            <person name="Marino-Ramirez L."/>
        </authorList>
    </citation>
    <scope>NUCLEOTIDE SEQUENCE [LARGE SCALE GENOMIC DNA]</scope>
    <source>
        <strain evidence="2">Ps006</strain>
    </source>
</reference>
<dbReference type="Pfam" id="PF11358">
    <property type="entry name" value="DUF3158"/>
    <property type="match status" value="1"/>
</dbReference>
<protein>
    <submittedName>
        <fullName evidence="1">Integrase</fullName>
    </submittedName>
</protein>
<dbReference type="Proteomes" id="UP000067111">
    <property type="component" value="Unassembled WGS sequence"/>
</dbReference>
<dbReference type="AlphaFoldDB" id="A0A0X7JZJ5"/>
<proteinExistence type="predicted"/>
<dbReference type="InterPro" id="IPR021502">
    <property type="entry name" value="DUF3158"/>
</dbReference>
<name>A0A0X7JZJ5_9PSED</name>
<accession>A0A0X7JZJ5</accession>
<sequence length="190" mass="21454">MAHSEYLTMHPTPEKPTQGLKHTSFQALQQIAFSELEHAAFLKGLLKPFKGKGELMRFGDECSQLVSSLILLATEQVLAQAERYPFTLLPIRMTRQSTGAGTVFLRWSRMDRSKMGVDLWGDLLLDGRTPDSLVLDLLAMERQRVVVNMQISLVHSISRQAFLCASKIDNAEQIYQQRISQHPENNAAEV</sequence>
<comment type="caution">
    <text evidence="1">The sequence shown here is derived from an EMBL/GenBank/DDBJ whole genome shotgun (WGS) entry which is preliminary data.</text>
</comment>
<evidence type="ECO:0000313" key="1">
    <source>
        <dbReference type="EMBL" id="KWU48854.1"/>
    </source>
</evidence>
<dbReference type="EMBL" id="LRMR01000030">
    <property type="protein sequence ID" value="KWU48854.1"/>
    <property type="molecule type" value="Genomic_DNA"/>
</dbReference>
<gene>
    <name evidence="1" type="ORF">AWV77_20025</name>
</gene>
<evidence type="ECO:0000313" key="2">
    <source>
        <dbReference type="Proteomes" id="UP000067111"/>
    </source>
</evidence>
<organism evidence="1 2">
    <name type="scientific">Pseudomonas palleroniana</name>
    <dbReference type="NCBI Taxonomy" id="191390"/>
    <lineage>
        <taxon>Bacteria</taxon>
        <taxon>Pseudomonadati</taxon>
        <taxon>Pseudomonadota</taxon>
        <taxon>Gammaproteobacteria</taxon>
        <taxon>Pseudomonadales</taxon>
        <taxon>Pseudomonadaceae</taxon>
        <taxon>Pseudomonas</taxon>
    </lineage>
</organism>
<dbReference type="RefSeq" id="WP_060755915.1">
    <property type="nucleotide sequence ID" value="NZ_LRMR01000030.1"/>
</dbReference>